<gene>
    <name evidence="9" type="primary">fepG</name>
    <name evidence="9" type="ORF">VA7868_01084</name>
</gene>
<evidence type="ECO:0000256" key="5">
    <source>
        <dbReference type="ARBA" id="ARBA00022692"/>
    </source>
</evidence>
<feature type="transmembrane region" description="Helical" evidence="8">
    <location>
        <begin position="267"/>
        <end position="294"/>
    </location>
</feature>
<keyword evidence="5 8" id="KW-0812">Transmembrane</keyword>
<reference evidence="9 10" key="1">
    <citation type="submission" date="2016-11" db="EMBL/GenBank/DDBJ databases">
        <authorList>
            <person name="Jaros S."/>
            <person name="Januszkiewicz K."/>
            <person name="Wedrychowicz H."/>
        </authorList>
    </citation>
    <scope>NUCLEOTIDE SEQUENCE [LARGE SCALE GENOMIC DNA]</scope>
    <source>
        <strain evidence="9 10">CECT 7868</strain>
    </source>
</reference>
<evidence type="ECO:0000256" key="8">
    <source>
        <dbReference type="SAM" id="Phobius"/>
    </source>
</evidence>
<dbReference type="CDD" id="cd06550">
    <property type="entry name" value="TM_ABC_iron-siderophores_like"/>
    <property type="match status" value="1"/>
</dbReference>
<dbReference type="STRING" id="1216006.VA7868_01084"/>
<keyword evidence="4" id="KW-1003">Cell membrane</keyword>
<dbReference type="EMBL" id="FQXZ01000011">
    <property type="protein sequence ID" value="SHH97290.1"/>
    <property type="molecule type" value="Genomic_DNA"/>
</dbReference>
<comment type="similarity">
    <text evidence="2">Belongs to the binding-protein-dependent transport system permease family. FecCD subfamily.</text>
</comment>
<dbReference type="InterPro" id="IPR037294">
    <property type="entry name" value="ABC_BtuC-like"/>
</dbReference>
<dbReference type="GO" id="GO:0022857">
    <property type="term" value="F:transmembrane transporter activity"/>
    <property type="evidence" value="ECO:0007669"/>
    <property type="project" value="InterPro"/>
</dbReference>
<evidence type="ECO:0000256" key="2">
    <source>
        <dbReference type="ARBA" id="ARBA00007935"/>
    </source>
</evidence>
<keyword evidence="10" id="KW-1185">Reference proteome</keyword>
<feature type="transmembrane region" description="Helical" evidence="8">
    <location>
        <begin position="123"/>
        <end position="140"/>
    </location>
</feature>
<evidence type="ECO:0000256" key="7">
    <source>
        <dbReference type="ARBA" id="ARBA00023136"/>
    </source>
</evidence>
<dbReference type="GO" id="GO:0033214">
    <property type="term" value="P:siderophore-iron import into cell"/>
    <property type="evidence" value="ECO:0007669"/>
    <property type="project" value="TreeGrafter"/>
</dbReference>
<keyword evidence="7 8" id="KW-0472">Membrane</keyword>
<comment type="subcellular location">
    <subcellularLocation>
        <location evidence="1">Cell membrane</location>
        <topology evidence="1">Multi-pass membrane protein</topology>
    </subcellularLocation>
</comment>
<evidence type="ECO:0000313" key="10">
    <source>
        <dbReference type="Proteomes" id="UP000184608"/>
    </source>
</evidence>
<feature type="transmembrane region" description="Helical" evidence="8">
    <location>
        <begin position="93"/>
        <end position="111"/>
    </location>
</feature>
<dbReference type="AlphaFoldDB" id="A0A1M5XBU4"/>
<dbReference type="InterPro" id="IPR000522">
    <property type="entry name" value="ABC_transptr_permease_BtuC"/>
</dbReference>
<sequence length="361" mass="38202">METVTTVNPAEQAGRQIYLSRSVWRCGAYSVTYSRRELLVGLFLFGLLCLSAVYATTVGKFPLSLSQVTDILGGVPEHRIQARVLFHIRLPRIATAIFAGCALGASGAVFQSVSRNVLGSPDIIGFTSGAATGALIQIVLFSSGTVAVALAAIGGGLATAVVVYLLSFKSGSVGYYRLILTGIGVGAVLSALNGLLLVKGNIDDALTANLWLSGSLHARNWTHALPVMVGVAVLLPLMKWLARPLMMIEMGDEMAKQLGIRIERVRLMMMLFAVILAALATGAAGPIAFIALAAPQLARRLRRSGHLPVFSAALMGGLLLLAADLLTQLIPLDLIIPIGRMTGIVGGIYLLWLLNSSRLFR</sequence>
<protein>
    <submittedName>
        <fullName evidence="9">Ferric enterobactin transport system permease protein FepG</fullName>
    </submittedName>
</protein>
<dbReference type="PANTHER" id="PTHR30472:SF24">
    <property type="entry name" value="FERRIC ENTEROBACTIN TRANSPORT SYSTEM PERMEASE PROTEIN FEPG"/>
    <property type="match status" value="1"/>
</dbReference>
<feature type="transmembrane region" description="Helical" evidence="8">
    <location>
        <begin position="334"/>
        <end position="354"/>
    </location>
</feature>
<keyword evidence="3" id="KW-0813">Transport</keyword>
<dbReference type="RefSeq" id="WP_073602849.1">
    <property type="nucleotide sequence ID" value="NZ_FQXZ01000011.1"/>
</dbReference>
<dbReference type="OrthoDB" id="9055647at2"/>
<feature type="transmembrane region" description="Helical" evidence="8">
    <location>
        <begin position="146"/>
        <end position="166"/>
    </location>
</feature>
<feature type="transmembrane region" description="Helical" evidence="8">
    <location>
        <begin position="218"/>
        <end position="238"/>
    </location>
</feature>
<evidence type="ECO:0000256" key="4">
    <source>
        <dbReference type="ARBA" id="ARBA00022475"/>
    </source>
</evidence>
<dbReference type="SUPFAM" id="SSF81345">
    <property type="entry name" value="ABC transporter involved in vitamin B12 uptake, BtuC"/>
    <property type="match status" value="1"/>
</dbReference>
<feature type="transmembrane region" description="Helical" evidence="8">
    <location>
        <begin position="178"/>
        <end position="198"/>
    </location>
</feature>
<organism evidence="9 10">
    <name type="scientific">Vibrio aerogenes CECT 7868</name>
    <dbReference type="NCBI Taxonomy" id="1216006"/>
    <lineage>
        <taxon>Bacteria</taxon>
        <taxon>Pseudomonadati</taxon>
        <taxon>Pseudomonadota</taxon>
        <taxon>Gammaproteobacteria</taxon>
        <taxon>Vibrionales</taxon>
        <taxon>Vibrionaceae</taxon>
        <taxon>Vibrio</taxon>
    </lineage>
</organism>
<accession>A0A1M5XBU4</accession>
<evidence type="ECO:0000256" key="6">
    <source>
        <dbReference type="ARBA" id="ARBA00022989"/>
    </source>
</evidence>
<evidence type="ECO:0000313" key="9">
    <source>
        <dbReference type="EMBL" id="SHH97290.1"/>
    </source>
</evidence>
<dbReference type="PANTHER" id="PTHR30472">
    <property type="entry name" value="FERRIC ENTEROBACTIN TRANSPORT SYSTEM PERMEASE PROTEIN"/>
    <property type="match status" value="1"/>
</dbReference>
<proteinExistence type="inferred from homology"/>
<dbReference type="Proteomes" id="UP000184608">
    <property type="component" value="Unassembled WGS sequence"/>
</dbReference>
<keyword evidence="6 8" id="KW-1133">Transmembrane helix</keyword>
<feature type="transmembrane region" description="Helical" evidence="8">
    <location>
        <begin position="38"/>
        <end position="56"/>
    </location>
</feature>
<evidence type="ECO:0000256" key="1">
    <source>
        <dbReference type="ARBA" id="ARBA00004651"/>
    </source>
</evidence>
<evidence type="ECO:0000256" key="3">
    <source>
        <dbReference type="ARBA" id="ARBA00022448"/>
    </source>
</evidence>
<dbReference type="GO" id="GO:0005886">
    <property type="term" value="C:plasma membrane"/>
    <property type="evidence" value="ECO:0007669"/>
    <property type="project" value="UniProtKB-SubCell"/>
</dbReference>
<name>A0A1M5XBU4_9VIBR</name>
<dbReference type="Pfam" id="PF01032">
    <property type="entry name" value="FecCD"/>
    <property type="match status" value="1"/>
</dbReference>
<dbReference type="Gene3D" id="1.10.3470.10">
    <property type="entry name" value="ABC transporter involved in vitamin B12 uptake, BtuC"/>
    <property type="match status" value="1"/>
</dbReference>